<dbReference type="RefSeq" id="XP_025571457.1">
    <property type="nucleotide sequence ID" value="XM_025714176.1"/>
</dbReference>
<dbReference type="EMBL" id="KZ824466">
    <property type="protein sequence ID" value="RAK97129.1"/>
    <property type="molecule type" value="Genomic_DNA"/>
</dbReference>
<organism evidence="2 3">
    <name type="scientific">Aspergillus ibericus CBS 121593</name>
    <dbReference type="NCBI Taxonomy" id="1448316"/>
    <lineage>
        <taxon>Eukaryota</taxon>
        <taxon>Fungi</taxon>
        <taxon>Dikarya</taxon>
        <taxon>Ascomycota</taxon>
        <taxon>Pezizomycotina</taxon>
        <taxon>Eurotiomycetes</taxon>
        <taxon>Eurotiomycetidae</taxon>
        <taxon>Eurotiales</taxon>
        <taxon>Aspergillaceae</taxon>
        <taxon>Aspergillus</taxon>
        <taxon>Aspergillus subgen. Circumdati</taxon>
    </lineage>
</organism>
<gene>
    <name evidence="2" type="ORF">BO80DRAFT_198357</name>
</gene>
<evidence type="ECO:0000313" key="2">
    <source>
        <dbReference type="EMBL" id="RAK97129.1"/>
    </source>
</evidence>
<keyword evidence="1" id="KW-0812">Transmembrane</keyword>
<sequence length="114" mass="12855">MVTVRLPAGQVLGWRTGRQRYRPVTPRWVWFPPVTPSSFAISPAKNALFAPPTKPYSIPLRRTQYEYGRLVGSSLVPCLFPLLSLFIISLGFFYSCHKADYSPNLSSSRCSNLC</sequence>
<reference evidence="2 3" key="1">
    <citation type="submission" date="2018-02" db="EMBL/GenBank/DDBJ databases">
        <title>The genomes of Aspergillus section Nigri reveals drivers in fungal speciation.</title>
        <authorList>
            <consortium name="DOE Joint Genome Institute"/>
            <person name="Vesth T.C."/>
            <person name="Nybo J."/>
            <person name="Theobald S."/>
            <person name="Brandl J."/>
            <person name="Frisvad J.C."/>
            <person name="Nielsen K.F."/>
            <person name="Lyhne E.K."/>
            <person name="Kogle M.E."/>
            <person name="Kuo A."/>
            <person name="Riley R."/>
            <person name="Clum A."/>
            <person name="Nolan M."/>
            <person name="Lipzen A."/>
            <person name="Salamov A."/>
            <person name="Henrissat B."/>
            <person name="Wiebenga A."/>
            <person name="De vries R.P."/>
            <person name="Grigoriev I.V."/>
            <person name="Mortensen U.H."/>
            <person name="Andersen M.R."/>
            <person name="Baker S.E."/>
        </authorList>
    </citation>
    <scope>NUCLEOTIDE SEQUENCE [LARGE SCALE GENOMIC DNA]</scope>
    <source>
        <strain evidence="2 3">CBS 121593</strain>
    </source>
</reference>
<dbReference type="AlphaFoldDB" id="A0A395GNS4"/>
<dbReference type="VEuPathDB" id="FungiDB:BO80DRAFT_198357"/>
<protein>
    <submittedName>
        <fullName evidence="2">Uncharacterized protein</fullName>
    </submittedName>
</protein>
<keyword evidence="3" id="KW-1185">Reference proteome</keyword>
<dbReference type="GeneID" id="37219041"/>
<evidence type="ECO:0000256" key="1">
    <source>
        <dbReference type="SAM" id="Phobius"/>
    </source>
</evidence>
<name>A0A395GNS4_9EURO</name>
<keyword evidence="1" id="KW-0472">Membrane</keyword>
<feature type="transmembrane region" description="Helical" evidence="1">
    <location>
        <begin position="70"/>
        <end position="94"/>
    </location>
</feature>
<dbReference type="Proteomes" id="UP000249402">
    <property type="component" value="Unassembled WGS sequence"/>
</dbReference>
<keyword evidence="1" id="KW-1133">Transmembrane helix</keyword>
<evidence type="ECO:0000313" key="3">
    <source>
        <dbReference type="Proteomes" id="UP000249402"/>
    </source>
</evidence>
<accession>A0A395GNS4</accession>
<proteinExistence type="predicted"/>